<dbReference type="AlphaFoldDB" id="A0A399RQ90"/>
<evidence type="ECO:0000313" key="2">
    <source>
        <dbReference type="EMBL" id="RIJ32119.1"/>
    </source>
</evidence>
<dbReference type="Pfam" id="PF14542">
    <property type="entry name" value="Acetyltransf_CG"/>
    <property type="match status" value="1"/>
</dbReference>
<accession>A0A399RQ90</accession>
<dbReference type="EMBL" id="QWGA01000003">
    <property type="protein sequence ID" value="RIJ32119.1"/>
    <property type="molecule type" value="Genomic_DNA"/>
</dbReference>
<dbReference type="PANTHER" id="PTHR31435:SF10">
    <property type="entry name" value="BSR4717 PROTEIN"/>
    <property type="match status" value="1"/>
</dbReference>
<dbReference type="Gene3D" id="3.40.630.30">
    <property type="match status" value="1"/>
</dbReference>
<dbReference type="InterPro" id="IPR045057">
    <property type="entry name" value="Gcn5-rel_NAT"/>
</dbReference>
<dbReference type="SUPFAM" id="SSF55729">
    <property type="entry name" value="Acyl-CoA N-acyltransferases (Nat)"/>
    <property type="match status" value="1"/>
</dbReference>
<comment type="caution">
    <text evidence="2">The sequence shown here is derived from an EMBL/GenBank/DDBJ whole genome shotgun (WGS) entry which is preliminary data.</text>
</comment>
<name>A0A399RQ90_9PROT</name>
<dbReference type="GO" id="GO:0016740">
    <property type="term" value="F:transferase activity"/>
    <property type="evidence" value="ECO:0007669"/>
    <property type="project" value="UniProtKB-KW"/>
</dbReference>
<proteinExistence type="predicted"/>
<gene>
    <name evidence="2" type="ORF">D1222_07775</name>
</gene>
<evidence type="ECO:0000259" key="1">
    <source>
        <dbReference type="PROSITE" id="PS51729"/>
    </source>
</evidence>
<dbReference type="CDD" id="cd04301">
    <property type="entry name" value="NAT_SF"/>
    <property type="match status" value="1"/>
</dbReference>
<organism evidence="2 3">
    <name type="scientific">Henriciella algicola</name>
    <dbReference type="NCBI Taxonomy" id="1608422"/>
    <lineage>
        <taxon>Bacteria</taxon>
        <taxon>Pseudomonadati</taxon>
        <taxon>Pseudomonadota</taxon>
        <taxon>Alphaproteobacteria</taxon>
        <taxon>Hyphomonadales</taxon>
        <taxon>Hyphomonadaceae</taxon>
        <taxon>Henriciella</taxon>
    </lineage>
</organism>
<dbReference type="PANTHER" id="PTHR31435">
    <property type="entry name" value="PROTEIN NATD1"/>
    <property type="match status" value="1"/>
</dbReference>
<sequence length="97" mass="10642">MEGCPSMSDLTLQDDGKQLTTDVEGHELVIRYGWQGDDVMRVDFVGVPSALGGRGLGTKLVGKLVEKARAENFKLVPVCGFARTQIDRHPDWKDVLA</sequence>
<dbReference type="InterPro" id="IPR031165">
    <property type="entry name" value="GNAT_YJDJ"/>
</dbReference>
<dbReference type="PROSITE" id="PS51729">
    <property type="entry name" value="GNAT_YJDJ"/>
    <property type="match status" value="1"/>
</dbReference>
<reference evidence="2 3" key="1">
    <citation type="submission" date="2018-08" db="EMBL/GenBank/DDBJ databases">
        <title>Henriciella mobilis sp. nov., isolated from seawater.</title>
        <authorList>
            <person name="Cheng H."/>
            <person name="Wu Y.-H."/>
            <person name="Xu X.-W."/>
            <person name="Guo L.-L."/>
        </authorList>
    </citation>
    <scope>NUCLEOTIDE SEQUENCE [LARGE SCALE GENOMIC DNA]</scope>
    <source>
        <strain evidence="2 3">CCUG67844</strain>
    </source>
</reference>
<protein>
    <submittedName>
        <fullName evidence="2">N-acetyltransferase</fullName>
    </submittedName>
</protein>
<evidence type="ECO:0000313" key="3">
    <source>
        <dbReference type="Proteomes" id="UP000265845"/>
    </source>
</evidence>
<dbReference type="OrthoDB" id="9800945at2"/>
<keyword evidence="3" id="KW-1185">Reference proteome</keyword>
<dbReference type="Proteomes" id="UP000265845">
    <property type="component" value="Unassembled WGS sequence"/>
</dbReference>
<dbReference type="InterPro" id="IPR016181">
    <property type="entry name" value="Acyl_CoA_acyltransferase"/>
</dbReference>
<feature type="domain" description="N-acetyltransferase" evidence="1">
    <location>
        <begin position="11"/>
        <end position="97"/>
    </location>
</feature>
<keyword evidence="2" id="KW-0808">Transferase</keyword>